<dbReference type="Pfam" id="PF13505">
    <property type="entry name" value="OMP_b-brl"/>
    <property type="match status" value="1"/>
</dbReference>
<dbReference type="KEGG" id="salk:FBQ74_03415"/>
<dbReference type="Proteomes" id="UP000304912">
    <property type="component" value="Chromosome"/>
</dbReference>
<evidence type="ECO:0000313" key="5">
    <source>
        <dbReference type="Proteomes" id="UP000304912"/>
    </source>
</evidence>
<evidence type="ECO:0000313" key="4">
    <source>
        <dbReference type="EMBL" id="QCZ92574.1"/>
    </source>
</evidence>
<dbReference type="InterPro" id="IPR027385">
    <property type="entry name" value="Beta-barrel_OMP"/>
</dbReference>
<protein>
    <submittedName>
        <fullName evidence="4">Porin family protein</fullName>
    </submittedName>
</protein>
<name>A0A5B7YAA7_9ALTE</name>
<proteinExistence type="predicted"/>
<evidence type="ECO:0000259" key="3">
    <source>
        <dbReference type="Pfam" id="PF13505"/>
    </source>
</evidence>
<accession>A0A5B7YAA7</accession>
<dbReference type="EMBL" id="CP039852">
    <property type="protein sequence ID" value="QCZ92574.1"/>
    <property type="molecule type" value="Genomic_DNA"/>
</dbReference>
<dbReference type="Gene3D" id="2.40.160.20">
    <property type="match status" value="1"/>
</dbReference>
<keyword evidence="1 2" id="KW-0732">Signal</keyword>
<dbReference type="RefSeq" id="WP_139755327.1">
    <property type="nucleotide sequence ID" value="NZ_CP039852.1"/>
</dbReference>
<organism evidence="4 5">
    <name type="scientific">Salinimonas iocasae</name>
    <dbReference type="NCBI Taxonomy" id="2572577"/>
    <lineage>
        <taxon>Bacteria</taxon>
        <taxon>Pseudomonadati</taxon>
        <taxon>Pseudomonadota</taxon>
        <taxon>Gammaproteobacteria</taxon>
        <taxon>Alteromonadales</taxon>
        <taxon>Alteromonadaceae</taxon>
        <taxon>Alteromonas/Salinimonas group</taxon>
        <taxon>Salinimonas</taxon>
    </lineage>
</organism>
<feature type="signal peptide" evidence="2">
    <location>
        <begin position="1"/>
        <end position="27"/>
    </location>
</feature>
<gene>
    <name evidence="4" type="ORF">FBQ74_03415</name>
</gene>
<reference evidence="4 5" key="1">
    <citation type="submission" date="2019-04" db="EMBL/GenBank/DDBJ databases">
        <title>Salinimonas iocasae sp. nov., a halophilic bacterium isolated from the outer tube casing of tubeworms in Okinawa Trough.</title>
        <authorList>
            <person name="Zhang H."/>
            <person name="Wang H."/>
            <person name="Li C."/>
        </authorList>
    </citation>
    <scope>NUCLEOTIDE SEQUENCE [LARGE SCALE GENOMIC DNA]</scope>
    <source>
        <strain evidence="4 5">KX18D6</strain>
    </source>
</reference>
<dbReference type="OrthoDB" id="7620169at2"/>
<dbReference type="AlphaFoldDB" id="A0A5B7YAA7"/>
<evidence type="ECO:0000256" key="1">
    <source>
        <dbReference type="ARBA" id="ARBA00022729"/>
    </source>
</evidence>
<sequence length="199" mass="21872">MKTSTKLSATLTAALLTAGLSSTNAMAQVTENTLQKHEGVYVGGNYGYLKVDGQDDFDDDNDVWQGLVGYRFNRYVAIEGSYIDFGDYGTNIANADTDGYTAAVKGMLPISENFALFVKGGQLWWESDYAINEFGGSYDDESLFIGAGVNYAITRNLSVNAEYTMYDADLDADELSENIDDTDFDTDLKQASLGIEYRF</sequence>
<feature type="domain" description="Outer membrane protein beta-barrel" evidence="3">
    <location>
        <begin position="14"/>
        <end position="199"/>
    </location>
</feature>
<keyword evidence="5" id="KW-1185">Reference proteome</keyword>
<dbReference type="InterPro" id="IPR011250">
    <property type="entry name" value="OMP/PagP_B-barrel"/>
</dbReference>
<feature type="chain" id="PRO_5022847670" evidence="2">
    <location>
        <begin position="28"/>
        <end position="199"/>
    </location>
</feature>
<evidence type="ECO:0000256" key="2">
    <source>
        <dbReference type="SAM" id="SignalP"/>
    </source>
</evidence>
<dbReference type="SUPFAM" id="SSF56925">
    <property type="entry name" value="OMPA-like"/>
    <property type="match status" value="1"/>
</dbReference>